<evidence type="ECO:0000313" key="2">
    <source>
        <dbReference type="Proteomes" id="UP000015620"/>
    </source>
</evidence>
<accession>S6A8C8</accession>
<protein>
    <submittedName>
        <fullName evidence="1">Uncharacterized protein</fullName>
    </submittedName>
</protein>
<gene>
    <name evidence="1" type="ORF">TPE_1108</name>
</gene>
<dbReference type="HOGENOM" id="CLU_3049079_0_0_12"/>
<dbReference type="Proteomes" id="UP000015620">
    <property type="component" value="Chromosome"/>
</dbReference>
<proteinExistence type="predicted"/>
<reference evidence="1 2" key="1">
    <citation type="journal article" date="2013" name="PLoS ONE">
        <title>Genome-Wide Relatedness of Treponema pedis, from Gingiva and Necrotic Skin Lesions of Pigs, with the Human Oral Pathogen Treponema denticola.</title>
        <authorList>
            <person name="Svartstrom O."/>
            <person name="Mushtaq M."/>
            <person name="Pringle M."/>
            <person name="Segerman B."/>
        </authorList>
    </citation>
    <scope>NUCLEOTIDE SEQUENCE [LARGE SCALE GENOMIC DNA]</scope>
    <source>
        <strain evidence="1">T A4</strain>
    </source>
</reference>
<dbReference type="AlphaFoldDB" id="S6A8C8"/>
<dbReference type="EMBL" id="CP004120">
    <property type="protein sequence ID" value="AGT43604.1"/>
    <property type="molecule type" value="Genomic_DNA"/>
</dbReference>
<name>S6A8C8_9SPIR</name>
<dbReference type="STRING" id="1291379.TPE_1108"/>
<dbReference type="KEGG" id="tped:TPE_1108"/>
<evidence type="ECO:0000313" key="1">
    <source>
        <dbReference type="EMBL" id="AGT43604.1"/>
    </source>
</evidence>
<keyword evidence="2" id="KW-1185">Reference proteome</keyword>
<organism evidence="1 2">
    <name type="scientific">Treponema pedis str. T A4</name>
    <dbReference type="NCBI Taxonomy" id="1291379"/>
    <lineage>
        <taxon>Bacteria</taxon>
        <taxon>Pseudomonadati</taxon>
        <taxon>Spirochaetota</taxon>
        <taxon>Spirochaetia</taxon>
        <taxon>Spirochaetales</taxon>
        <taxon>Treponemataceae</taxon>
        <taxon>Treponema</taxon>
    </lineage>
</organism>
<sequence>MFIFRKSCNEIKTYIVIVCIRFTNALSDFKQCGIALLKIRPSLYIFNFTVEIFR</sequence>